<proteinExistence type="inferred from homology"/>
<dbReference type="GO" id="GO:0031267">
    <property type="term" value="F:small GTPase binding"/>
    <property type="evidence" value="ECO:0007669"/>
    <property type="project" value="InterPro"/>
</dbReference>
<feature type="domain" description="Exportin-T C-terminal" evidence="2">
    <location>
        <begin position="43"/>
        <end position="159"/>
    </location>
</feature>
<evidence type="ECO:0000313" key="3">
    <source>
        <dbReference type="EMBL" id="KAG2313206.1"/>
    </source>
</evidence>
<dbReference type="AlphaFoldDB" id="A0A8X7VL34"/>
<name>A0A8X7VL34_BRACI</name>
<dbReference type="PANTHER" id="PTHR15952:SF11">
    <property type="entry name" value="EXPORTIN-T"/>
    <property type="match status" value="1"/>
</dbReference>
<reference evidence="3 4" key="1">
    <citation type="submission" date="2020-02" db="EMBL/GenBank/DDBJ databases">
        <authorList>
            <person name="Ma Q."/>
            <person name="Huang Y."/>
            <person name="Song X."/>
            <person name="Pei D."/>
        </authorList>
    </citation>
    <scope>NUCLEOTIDE SEQUENCE [LARGE SCALE GENOMIC DNA]</scope>
    <source>
        <strain evidence="3">Sxm20200214</strain>
        <tissue evidence="3">Leaf</tissue>
    </source>
</reference>
<comment type="subcellular location">
    <subcellularLocation>
        <location evidence="1">Nucleus</location>
    </subcellularLocation>
    <subcellularLocation>
        <location evidence="1">Cytoplasm</location>
    </subcellularLocation>
    <text evidence="1">Shuttles between the nucleus and the cytoplasm.</text>
</comment>
<dbReference type="GO" id="GO:0016363">
    <property type="term" value="C:nuclear matrix"/>
    <property type="evidence" value="ECO:0007669"/>
    <property type="project" value="TreeGrafter"/>
</dbReference>
<evidence type="ECO:0000256" key="1">
    <source>
        <dbReference type="RuleBase" id="RU366037"/>
    </source>
</evidence>
<dbReference type="GO" id="GO:0071528">
    <property type="term" value="P:tRNA re-export from nucleus"/>
    <property type="evidence" value="ECO:0007669"/>
    <property type="project" value="UniProtKB-UniRule"/>
</dbReference>
<keyword evidence="1" id="KW-0820">tRNA-binding</keyword>
<keyword evidence="1" id="KW-0694">RNA-binding</keyword>
<dbReference type="GO" id="GO:0000049">
    <property type="term" value="F:tRNA binding"/>
    <property type="evidence" value="ECO:0007669"/>
    <property type="project" value="UniProtKB-UniRule"/>
</dbReference>
<comment type="function">
    <text evidence="1">tRNA nucleus export receptor which facilitates tRNA translocation across the nuclear pore complex.</text>
</comment>
<evidence type="ECO:0000313" key="4">
    <source>
        <dbReference type="Proteomes" id="UP000886595"/>
    </source>
</evidence>
<dbReference type="Pfam" id="PF19282">
    <property type="entry name" value="Exportin-T"/>
    <property type="match status" value="1"/>
</dbReference>
<sequence>MTTYSGQTKLSFWRRKIGFSSSQPILSREENKLGLVLLWYSAIVALVLDPLFQQIEKGLVEANVASSEDFPVKIANIQFAIVAINALSKGFSECLTASRPRIGLMFKQTLDLLLRILIELPKVVSLRSKVTSFIHRMVDTLGSSVIPYLPKALEELLTDNEG</sequence>
<dbReference type="OrthoDB" id="26399at2759"/>
<keyword evidence="4" id="KW-1185">Reference proteome</keyword>
<protein>
    <recommendedName>
        <fullName evidence="1">Exportin-T</fullName>
    </recommendedName>
    <alternativeName>
        <fullName evidence="1">Exportin(tRNA)</fullName>
    </alternativeName>
    <alternativeName>
        <fullName evidence="1">tRNA exportin</fullName>
    </alternativeName>
</protein>
<evidence type="ECO:0000259" key="2">
    <source>
        <dbReference type="Pfam" id="PF19282"/>
    </source>
</evidence>
<dbReference type="GO" id="GO:0005643">
    <property type="term" value="C:nuclear pore"/>
    <property type="evidence" value="ECO:0007669"/>
    <property type="project" value="TreeGrafter"/>
</dbReference>
<dbReference type="InterPro" id="IPR040017">
    <property type="entry name" value="XPOT"/>
</dbReference>
<dbReference type="Proteomes" id="UP000886595">
    <property type="component" value="Unassembled WGS sequence"/>
</dbReference>
<organism evidence="3 4">
    <name type="scientific">Brassica carinata</name>
    <name type="common">Ethiopian mustard</name>
    <name type="synonym">Abyssinian cabbage</name>
    <dbReference type="NCBI Taxonomy" id="52824"/>
    <lineage>
        <taxon>Eukaryota</taxon>
        <taxon>Viridiplantae</taxon>
        <taxon>Streptophyta</taxon>
        <taxon>Embryophyta</taxon>
        <taxon>Tracheophyta</taxon>
        <taxon>Spermatophyta</taxon>
        <taxon>Magnoliopsida</taxon>
        <taxon>eudicotyledons</taxon>
        <taxon>Gunneridae</taxon>
        <taxon>Pentapetalae</taxon>
        <taxon>rosids</taxon>
        <taxon>malvids</taxon>
        <taxon>Brassicales</taxon>
        <taxon>Brassicaceae</taxon>
        <taxon>Brassiceae</taxon>
        <taxon>Brassica</taxon>
    </lineage>
</organism>
<keyword evidence="1" id="KW-0813">Transport</keyword>
<comment type="caution">
    <text evidence="3">The sequence shown here is derived from an EMBL/GenBank/DDBJ whole genome shotgun (WGS) entry which is preliminary data.</text>
</comment>
<dbReference type="InterPro" id="IPR045546">
    <property type="entry name" value="Exportin-T_C"/>
</dbReference>
<dbReference type="Gene3D" id="1.25.10.10">
    <property type="entry name" value="Leucine-rich Repeat Variant"/>
    <property type="match status" value="1"/>
</dbReference>
<dbReference type="EMBL" id="JAAMPC010000005">
    <property type="protein sequence ID" value="KAG2313206.1"/>
    <property type="molecule type" value="Genomic_DNA"/>
</dbReference>
<keyword evidence="1" id="KW-0963">Cytoplasm</keyword>
<dbReference type="InterPro" id="IPR011989">
    <property type="entry name" value="ARM-like"/>
</dbReference>
<dbReference type="PANTHER" id="PTHR15952">
    <property type="entry name" value="EXPORTIN-T/LOS1"/>
    <property type="match status" value="1"/>
</dbReference>
<comment type="similarity">
    <text evidence="1">Belongs to the exportin family.</text>
</comment>
<accession>A0A8X7VL34</accession>
<dbReference type="GO" id="GO:0005737">
    <property type="term" value="C:cytoplasm"/>
    <property type="evidence" value="ECO:0007669"/>
    <property type="project" value="UniProtKB-SubCell"/>
</dbReference>
<keyword evidence="1" id="KW-0539">Nucleus</keyword>
<gene>
    <name evidence="3" type="ORF">Bca52824_024763</name>
</gene>